<accession>A0A645HSG7</accession>
<gene>
    <name evidence="1" type="ORF">SDC9_189078</name>
</gene>
<dbReference type="Gene3D" id="3.30.830.10">
    <property type="entry name" value="Metalloenzyme, LuxS/M16 peptidase-like"/>
    <property type="match status" value="1"/>
</dbReference>
<proteinExistence type="predicted"/>
<sequence>MADFSVEQVLGEGERGLEPFLRRIRNVTAEEVSRMANKAVLKAIYLLSGQEVAKDEGK</sequence>
<reference evidence="1" key="1">
    <citation type="submission" date="2019-08" db="EMBL/GenBank/DDBJ databases">
        <authorList>
            <person name="Kucharzyk K."/>
            <person name="Murdoch R.W."/>
            <person name="Higgins S."/>
            <person name="Loffler F."/>
        </authorList>
    </citation>
    <scope>NUCLEOTIDE SEQUENCE</scope>
</reference>
<protein>
    <submittedName>
        <fullName evidence="1">Uncharacterized protein</fullName>
    </submittedName>
</protein>
<name>A0A645HSG7_9ZZZZ</name>
<evidence type="ECO:0000313" key="1">
    <source>
        <dbReference type="EMBL" id="MPN41526.1"/>
    </source>
</evidence>
<dbReference type="AlphaFoldDB" id="A0A645HSG7"/>
<organism evidence="1">
    <name type="scientific">bioreactor metagenome</name>
    <dbReference type="NCBI Taxonomy" id="1076179"/>
    <lineage>
        <taxon>unclassified sequences</taxon>
        <taxon>metagenomes</taxon>
        <taxon>ecological metagenomes</taxon>
    </lineage>
</organism>
<dbReference type="EMBL" id="VSSQ01098637">
    <property type="protein sequence ID" value="MPN41526.1"/>
    <property type="molecule type" value="Genomic_DNA"/>
</dbReference>
<comment type="caution">
    <text evidence="1">The sequence shown here is derived from an EMBL/GenBank/DDBJ whole genome shotgun (WGS) entry which is preliminary data.</text>
</comment>